<dbReference type="EMBL" id="MEYN01000009">
    <property type="protein sequence ID" value="OGD30950.1"/>
    <property type="molecule type" value="Genomic_DNA"/>
</dbReference>
<dbReference type="InterPro" id="IPR047089">
    <property type="entry name" value="Asp-tRNA-ligase_1_N"/>
</dbReference>
<dbReference type="InterPro" id="IPR004524">
    <property type="entry name" value="Asp-tRNA-ligase_1"/>
</dbReference>
<evidence type="ECO:0000259" key="8">
    <source>
        <dbReference type="PROSITE" id="PS50862"/>
    </source>
</evidence>
<evidence type="ECO:0000313" key="10">
    <source>
        <dbReference type="Proteomes" id="UP000179184"/>
    </source>
</evidence>
<dbReference type="Pfam" id="PF00152">
    <property type="entry name" value="tRNA-synt_2"/>
    <property type="match status" value="1"/>
</dbReference>
<evidence type="ECO:0000313" key="9">
    <source>
        <dbReference type="EMBL" id="OGD30950.1"/>
    </source>
</evidence>
<dbReference type="Gene3D" id="2.40.50.140">
    <property type="entry name" value="Nucleic acid-binding proteins"/>
    <property type="match status" value="1"/>
</dbReference>
<dbReference type="Pfam" id="PF01336">
    <property type="entry name" value="tRNA_anti-codon"/>
    <property type="match status" value="1"/>
</dbReference>
<dbReference type="AlphaFoldDB" id="A0A1F5BK34"/>
<name>A0A1F5BK34_9BACT</name>
<reference evidence="9 10" key="1">
    <citation type="journal article" date="2016" name="Nat. Commun.">
        <title>Thousands of microbial genomes shed light on interconnected biogeochemical processes in an aquifer system.</title>
        <authorList>
            <person name="Anantharaman K."/>
            <person name="Brown C.T."/>
            <person name="Hug L.A."/>
            <person name="Sharon I."/>
            <person name="Castelle C.J."/>
            <person name="Probst A.J."/>
            <person name="Thomas B.C."/>
            <person name="Singh A."/>
            <person name="Wilkins M.J."/>
            <person name="Karaoz U."/>
            <person name="Brodie E.L."/>
            <person name="Williams K.H."/>
            <person name="Hubbard S.S."/>
            <person name="Banfield J.F."/>
        </authorList>
    </citation>
    <scope>NUCLEOTIDE SEQUENCE [LARGE SCALE GENOMIC DNA]</scope>
</reference>
<proteinExistence type="inferred from homology"/>
<dbReference type="NCBIfam" id="TIGR00459">
    <property type="entry name" value="aspS_bact"/>
    <property type="match status" value="1"/>
</dbReference>
<evidence type="ECO:0000256" key="6">
    <source>
        <dbReference type="ARBA" id="ARBA00023146"/>
    </source>
</evidence>
<keyword evidence="3 7" id="KW-0547">Nucleotide-binding</keyword>
<evidence type="ECO:0000256" key="5">
    <source>
        <dbReference type="ARBA" id="ARBA00022917"/>
    </source>
</evidence>
<dbReference type="PRINTS" id="PR01042">
    <property type="entry name" value="TRNASYNTHASP"/>
</dbReference>
<feature type="binding site" evidence="7">
    <location>
        <position position="325"/>
    </location>
    <ligand>
        <name>L-aspartate</name>
        <dbReference type="ChEBI" id="CHEBI:29991"/>
    </ligand>
</feature>
<sequence length="465" mass="53923">MERIYSSETIKFIGQKVKLAGWVEVRRDHGKLIFIDMRDRAGIVQLVFIPKDKELHQTADSLRSEWVIEVVGSVNQRPKGMENPNVETGSVEVLVENLVILNESKTPPFEIVAAETQVGEEARLRYRYIDLRRAKMAKNLKERHRIVKFMRDFMDTRDFWEIETPFLTKGTPEGAREFAIPSRLHRGKFYVLPQSPQQFKQLLMVSGVEKYFQVARCFRDEDPRGDRQPEFTQLDIEMSFADENAIMGLTEDLLIELVRKIFPEKKINQPPFPRLTFERAQKEYQSDKPDLRKDKNDANELAFCWITDIPIFEYSQTEKRLVAAHHPFTAPKEEDMELLYGQPEKVRSRAYDIVLNGYEIGGGSVRMHKKEMQEKIFKVLGLNKEEIERKFGHLLEAFEYGAPPHGGIALGIDRLVMLLLNEPNIREVIAFPKTGDGRDLMTDAPNEISKEQLEELGITVKKKIE</sequence>
<feature type="binding site" evidence="7">
    <location>
        <begin position="219"/>
        <end position="221"/>
    </location>
    <ligand>
        <name>ATP</name>
        <dbReference type="ChEBI" id="CHEBI:30616"/>
    </ligand>
</feature>
<dbReference type="InterPro" id="IPR047090">
    <property type="entry name" value="AspRS_core"/>
</dbReference>
<dbReference type="CDD" id="cd00777">
    <property type="entry name" value="AspRS_core"/>
    <property type="match status" value="1"/>
</dbReference>
<comment type="caution">
    <text evidence="9">The sequence shown here is derived from an EMBL/GenBank/DDBJ whole genome shotgun (WGS) entry which is preliminary data.</text>
</comment>
<feature type="binding site" evidence="7">
    <location>
        <position position="366"/>
    </location>
    <ligand>
        <name>L-aspartate</name>
        <dbReference type="ChEBI" id="CHEBI:29991"/>
    </ligand>
</feature>
<feature type="binding site" evidence="7">
    <location>
        <position position="228"/>
    </location>
    <ligand>
        <name>ATP</name>
        <dbReference type="ChEBI" id="CHEBI:30616"/>
    </ligand>
</feature>
<dbReference type="Proteomes" id="UP000179184">
    <property type="component" value="Unassembled WGS sequence"/>
</dbReference>
<dbReference type="SUPFAM" id="SSF50249">
    <property type="entry name" value="Nucleic acid-binding proteins"/>
    <property type="match status" value="1"/>
</dbReference>
<dbReference type="HAMAP" id="MF_00044">
    <property type="entry name" value="Asp_tRNA_synth_type1"/>
    <property type="match status" value="1"/>
</dbReference>
<feature type="domain" description="Aminoacyl-transfer RNA synthetases class-II family profile" evidence="8">
    <location>
        <begin position="143"/>
        <end position="432"/>
    </location>
</feature>
<feature type="site" description="Important for tRNA non-discrimination" evidence="7">
    <location>
        <position position="29"/>
    </location>
</feature>
<evidence type="ECO:0000256" key="7">
    <source>
        <dbReference type="HAMAP-Rule" id="MF_00044"/>
    </source>
</evidence>
<dbReference type="InterPro" id="IPR004115">
    <property type="entry name" value="GAD-like_sf"/>
</dbReference>
<keyword evidence="5 7" id="KW-0648">Protein biosynthesis</keyword>
<dbReference type="InterPro" id="IPR045864">
    <property type="entry name" value="aa-tRNA-synth_II/BPL/LPL"/>
</dbReference>
<dbReference type="GO" id="GO:0005524">
    <property type="term" value="F:ATP binding"/>
    <property type="evidence" value="ECO:0007669"/>
    <property type="project" value="UniProtKB-UniRule"/>
</dbReference>
<comment type="subcellular location">
    <subcellularLocation>
        <location evidence="7">Cytoplasm</location>
    </subcellularLocation>
</comment>
<dbReference type="InterPro" id="IPR004365">
    <property type="entry name" value="NA-bd_OB_tRNA"/>
</dbReference>
<keyword evidence="2 7" id="KW-0436">Ligase</keyword>
<evidence type="ECO:0000256" key="2">
    <source>
        <dbReference type="ARBA" id="ARBA00022598"/>
    </source>
</evidence>
<dbReference type="GO" id="GO:0006422">
    <property type="term" value="P:aspartyl-tRNA aminoacylation"/>
    <property type="evidence" value="ECO:0007669"/>
    <property type="project" value="UniProtKB-UniRule"/>
</dbReference>
<dbReference type="InterPro" id="IPR002312">
    <property type="entry name" value="Asp/Asn-tRNA-synth_IIb"/>
</dbReference>
<accession>A0A1F5BK34</accession>
<dbReference type="InterPro" id="IPR006195">
    <property type="entry name" value="aa-tRNA-synth_II"/>
</dbReference>
<dbReference type="GO" id="GO:0050560">
    <property type="term" value="F:aspartate-tRNA(Asn) ligase activity"/>
    <property type="evidence" value="ECO:0007669"/>
    <property type="project" value="UniProtKB-EC"/>
</dbReference>
<keyword evidence="7" id="KW-0963">Cytoplasm</keyword>
<gene>
    <name evidence="7" type="primary">aspS</name>
    <name evidence="9" type="ORF">A2W60_01415</name>
</gene>
<dbReference type="PROSITE" id="PS50862">
    <property type="entry name" value="AA_TRNA_LIGASE_II"/>
    <property type="match status" value="1"/>
</dbReference>
<dbReference type="Gene3D" id="3.30.930.10">
    <property type="entry name" value="Bira Bifunctional Protein, Domain 2"/>
    <property type="match status" value="2"/>
</dbReference>
<evidence type="ECO:0000256" key="3">
    <source>
        <dbReference type="ARBA" id="ARBA00022741"/>
    </source>
</evidence>
<dbReference type="Gene3D" id="3.30.1360.30">
    <property type="entry name" value="GAD-like domain"/>
    <property type="match status" value="1"/>
</dbReference>
<feature type="region of interest" description="Aspartate" evidence="7">
    <location>
        <begin position="197"/>
        <end position="200"/>
    </location>
</feature>
<comment type="function">
    <text evidence="7">Aspartyl-tRNA synthetase with relaxed tRNA specificity since it is able to aspartylate not only its cognate tRNA(Asp) but also tRNA(Asn). Reaction proceeds in two steps: L-aspartate is first activated by ATP to form Asp-AMP and then transferred to the acceptor end of tRNA(Asp/Asn).</text>
</comment>
<comment type="subunit">
    <text evidence="7">Homodimer.</text>
</comment>
<keyword evidence="4 7" id="KW-0067">ATP-binding</keyword>
<feature type="binding site" evidence="7">
    <location>
        <position position="219"/>
    </location>
    <ligand>
        <name>L-aspartate</name>
        <dbReference type="ChEBI" id="CHEBI:29991"/>
    </ligand>
</feature>
<comment type="catalytic activity">
    <reaction evidence="7">
        <text>tRNA(Asx) + L-aspartate + ATP = L-aspartyl-tRNA(Asx) + AMP + diphosphate</text>
        <dbReference type="Rhea" id="RHEA:18349"/>
        <dbReference type="Rhea" id="RHEA-COMP:9710"/>
        <dbReference type="Rhea" id="RHEA-COMP:9711"/>
        <dbReference type="ChEBI" id="CHEBI:29991"/>
        <dbReference type="ChEBI" id="CHEBI:30616"/>
        <dbReference type="ChEBI" id="CHEBI:33019"/>
        <dbReference type="ChEBI" id="CHEBI:78442"/>
        <dbReference type="ChEBI" id="CHEBI:78516"/>
        <dbReference type="ChEBI" id="CHEBI:456215"/>
        <dbReference type="EC" id="6.1.1.23"/>
    </reaction>
</comment>
<dbReference type="InterPro" id="IPR004364">
    <property type="entry name" value="Aa-tRNA-synt_II"/>
</dbReference>
<feature type="site" description="Important for tRNA non-discrimination" evidence="7">
    <location>
        <position position="80"/>
    </location>
</feature>
<dbReference type="GO" id="GO:0004815">
    <property type="term" value="F:aspartate-tRNA ligase activity"/>
    <property type="evidence" value="ECO:0007669"/>
    <property type="project" value="UniProtKB-UniRule"/>
</dbReference>
<dbReference type="InterPro" id="IPR012340">
    <property type="entry name" value="NA-bd_OB-fold"/>
</dbReference>
<feature type="binding site" evidence="7">
    <location>
        <position position="173"/>
    </location>
    <ligand>
        <name>L-aspartate</name>
        <dbReference type="ChEBI" id="CHEBI:29991"/>
    </ligand>
</feature>
<dbReference type="SUPFAM" id="SSF55681">
    <property type="entry name" value="Class II aaRS and biotin synthetases"/>
    <property type="match status" value="1"/>
</dbReference>
<evidence type="ECO:0000256" key="4">
    <source>
        <dbReference type="ARBA" id="ARBA00022840"/>
    </source>
</evidence>
<feature type="binding site" evidence="7">
    <location>
        <begin position="411"/>
        <end position="414"/>
    </location>
    <ligand>
        <name>ATP</name>
        <dbReference type="ChEBI" id="CHEBI:30616"/>
    </ligand>
</feature>
<dbReference type="CDD" id="cd04317">
    <property type="entry name" value="EcAspRS_like_N"/>
    <property type="match status" value="1"/>
</dbReference>
<keyword evidence="6 7" id="KW-0030">Aminoacyl-tRNA synthetase</keyword>
<dbReference type="PANTHER" id="PTHR22594">
    <property type="entry name" value="ASPARTYL/LYSYL-TRNA SYNTHETASE"/>
    <property type="match status" value="1"/>
</dbReference>
<dbReference type="GO" id="GO:0005737">
    <property type="term" value="C:cytoplasm"/>
    <property type="evidence" value="ECO:0007669"/>
    <property type="project" value="UniProtKB-SubCell"/>
</dbReference>
<feature type="binding site" evidence="7">
    <location>
        <position position="359"/>
    </location>
    <ligand>
        <name>ATP</name>
        <dbReference type="ChEBI" id="CHEBI:30616"/>
    </ligand>
</feature>
<comment type="similarity">
    <text evidence="1 7">Belongs to the class-II aminoacyl-tRNA synthetase family. Type 1 subfamily.</text>
</comment>
<dbReference type="GO" id="GO:0003676">
    <property type="term" value="F:nucleic acid binding"/>
    <property type="evidence" value="ECO:0007669"/>
    <property type="project" value="InterPro"/>
</dbReference>
<dbReference type="PANTHER" id="PTHR22594:SF5">
    <property type="entry name" value="ASPARTATE--TRNA LIGASE, MITOCHONDRIAL"/>
    <property type="match status" value="1"/>
</dbReference>
<organism evidence="9 10">
    <name type="scientific">Candidatus Azambacteria bacterium RIFCSPHIGHO2_02_46_12</name>
    <dbReference type="NCBI Taxonomy" id="1797295"/>
    <lineage>
        <taxon>Bacteria</taxon>
        <taxon>Candidatus Azamiibacteriota</taxon>
    </lineage>
</organism>
<dbReference type="EC" id="6.1.1.23" evidence="7"/>
<protein>
    <recommendedName>
        <fullName evidence="7">Aspartate--tRNA(Asp/Asn) ligase</fullName>
        <ecNumber evidence="7">6.1.1.23</ecNumber>
    </recommendedName>
    <alternativeName>
        <fullName evidence="7">Aspartyl-tRNA synthetase</fullName>
        <shortName evidence="7">AspRS</shortName>
    </alternativeName>
    <alternativeName>
        <fullName evidence="7">Non-discriminating aspartyl-tRNA synthetase</fullName>
        <shortName evidence="7">ND-AspRS</shortName>
    </alternativeName>
</protein>
<evidence type="ECO:0000256" key="1">
    <source>
        <dbReference type="ARBA" id="ARBA00006303"/>
    </source>
</evidence>